<dbReference type="SUPFAM" id="SSF56112">
    <property type="entry name" value="Protein kinase-like (PK-like)"/>
    <property type="match status" value="1"/>
</dbReference>
<keyword evidence="2 4" id="KW-0418">Kinase</keyword>
<evidence type="ECO:0000313" key="4">
    <source>
        <dbReference type="EMBL" id="ETO02269.1"/>
    </source>
</evidence>
<dbReference type="GO" id="GO:0016303">
    <property type="term" value="F:1-phosphatidylinositol-3-kinase activity"/>
    <property type="evidence" value="ECO:0007669"/>
    <property type="project" value="TreeGrafter"/>
</dbReference>
<comment type="caution">
    <text evidence="4">The sequence shown here is derived from an EMBL/GenBank/DDBJ whole genome shotgun (WGS) entry which is preliminary data.</text>
</comment>
<dbReference type="AlphaFoldDB" id="X6LKX2"/>
<dbReference type="Gene3D" id="3.30.1010.10">
    <property type="entry name" value="Phosphatidylinositol 3-kinase Catalytic Subunit, Chain A, domain 4"/>
    <property type="match status" value="1"/>
</dbReference>
<dbReference type="InterPro" id="IPR015433">
    <property type="entry name" value="PI3/4_kinase"/>
</dbReference>
<dbReference type="InterPro" id="IPR036940">
    <property type="entry name" value="PI3/4_kinase_cat_sf"/>
</dbReference>
<dbReference type="PANTHER" id="PTHR10048:SF14">
    <property type="entry name" value="LD28067P"/>
    <property type="match status" value="1"/>
</dbReference>
<dbReference type="SMART" id="SM00146">
    <property type="entry name" value="PI3Kc"/>
    <property type="match status" value="1"/>
</dbReference>
<dbReference type="PROSITE" id="PS00915">
    <property type="entry name" value="PI3_4_KINASE_1"/>
    <property type="match status" value="1"/>
</dbReference>
<dbReference type="GO" id="GO:0043491">
    <property type="term" value="P:phosphatidylinositol 3-kinase/protein kinase B signal transduction"/>
    <property type="evidence" value="ECO:0007669"/>
    <property type="project" value="TreeGrafter"/>
</dbReference>
<evidence type="ECO:0000256" key="2">
    <source>
        <dbReference type="ARBA" id="ARBA00022777"/>
    </source>
</evidence>
<dbReference type="EMBL" id="ASPP01036232">
    <property type="protein sequence ID" value="ETO02269.1"/>
    <property type="molecule type" value="Genomic_DNA"/>
</dbReference>
<dbReference type="PROSITE" id="PS50290">
    <property type="entry name" value="PI3_4_KINASE_3"/>
    <property type="match status" value="1"/>
</dbReference>
<feature type="domain" description="PI3K/PI4K catalytic" evidence="3">
    <location>
        <begin position="1"/>
        <end position="270"/>
    </location>
</feature>
<dbReference type="Pfam" id="PF00454">
    <property type="entry name" value="PI3_PI4_kinase"/>
    <property type="match status" value="1"/>
</dbReference>
<evidence type="ECO:0000313" key="5">
    <source>
        <dbReference type="Proteomes" id="UP000023152"/>
    </source>
</evidence>
<keyword evidence="5" id="KW-1185">Reference proteome</keyword>
<evidence type="ECO:0000259" key="3">
    <source>
        <dbReference type="PROSITE" id="PS50290"/>
    </source>
</evidence>
<dbReference type="PANTHER" id="PTHR10048">
    <property type="entry name" value="PHOSPHATIDYLINOSITOL KINASE"/>
    <property type="match status" value="1"/>
</dbReference>
<evidence type="ECO:0000256" key="1">
    <source>
        <dbReference type="ARBA" id="ARBA00022679"/>
    </source>
</evidence>
<dbReference type="InterPro" id="IPR011009">
    <property type="entry name" value="Kinase-like_dom_sf"/>
</dbReference>
<dbReference type="Gene3D" id="1.10.1070.11">
    <property type="entry name" value="Phosphatidylinositol 3-/4-kinase, catalytic domain"/>
    <property type="match status" value="1"/>
</dbReference>
<dbReference type="GO" id="GO:0035005">
    <property type="term" value="F:1-phosphatidylinositol-4-phosphate 3-kinase activity"/>
    <property type="evidence" value="ECO:0007669"/>
    <property type="project" value="TreeGrafter"/>
</dbReference>
<accession>X6LKX2</accession>
<dbReference type="InterPro" id="IPR000403">
    <property type="entry name" value="PI3/4_kinase_cat_dom"/>
</dbReference>
<dbReference type="GO" id="GO:0016477">
    <property type="term" value="P:cell migration"/>
    <property type="evidence" value="ECO:0007669"/>
    <property type="project" value="TreeGrafter"/>
</dbReference>
<dbReference type="GO" id="GO:0005737">
    <property type="term" value="C:cytoplasm"/>
    <property type="evidence" value="ECO:0007669"/>
    <property type="project" value="TreeGrafter"/>
</dbReference>
<proteinExistence type="predicted"/>
<dbReference type="GO" id="GO:0005942">
    <property type="term" value="C:phosphatidylinositol 3-kinase complex"/>
    <property type="evidence" value="ECO:0007669"/>
    <property type="project" value="TreeGrafter"/>
</dbReference>
<sequence length="282" mass="32199">MDSAKVPLWLELENSDPFAKAITVLFKSGDDLRQDMLTIQILEIMDQMWLQHKIDLHLKPYRVLSTGVNANNEGVGMLEIVLPSVTVKDINKTYGTFAKESIDMYIVKHNPGTDDLIKARENFTRSCAGYCVATSVLGIGDRHPSNVLVTDRGHFFHIDFGHFLGNFKKKMGMDREKVPLLFTPAMKYCIDQASKYDDFLAWVAEAFLVLRQESRLLLVLFALMVPAGMPELMHEKDIDYFKNMLLLDSDRDGATEGIHALVAAGRRDVRRLFDHWFHQQVH</sequence>
<keyword evidence="1" id="KW-0808">Transferase</keyword>
<dbReference type="InterPro" id="IPR018936">
    <property type="entry name" value="PI3/4_kinase_CS"/>
</dbReference>
<dbReference type="OrthoDB" id="67688at2759"/>
<protein>
    <submittedName>
        <fullName evidence="4">Phosphatidylinositol 3-and 4-kinase family protein</fullName>
    </submittedName>
</protein>
<dbReference type="GO" id="GO:0048015">
    <property type="term" value="P:phosphatidylinositol-mediated signaling"/>
    <property type="evidence" value="ECO:0007669"/>
    <property type="project" value="TreeGrafter"/>
</dbReference>
<organism evidence="4 5">
    <name type="scientific">Reticulomyxa filosa</name>
    <dbReference type="NCBI Taxonomy" id="46433"/>
    <lineage>
        <taxon>Eukaryota</taxon>
        <taxon>Sar</taxon>
        <taxon>Rhizaria</taxon>
        <taxon>Retaria</taxon>
        <taxon>Foraminifera</taxon>
        <taxon>Monothalamids</taxon>
        <taxon>Reticulomyxidae</taxon>
        <taxon>Reticulomyxa</taxon>
    </lineage>
</organism>
<dbReference type="GO" id="GO:0005886">
    <property type="term" value="C:plasma membrane"/>
    <property type="evidence" value="ECO:0007669"/>
    <property type="project" value="TreeGrafter"/>
</dbReference>
<dbReference type="Proteomes" id="UP000023152">
    <property type="component" value="Unassembled WGS sequence"/>
</dbReference>
<name>X6LKX2_RETFI</name>
<reference evidence="4 5" key="1">
    <citation type="journal article" date="2013" name="Curr. Biol.">
        <title>The Genome of the Foraminiferan Reticulomyxa filosa.</title>
        <authorList>
            <person name="Glockner G."/>
            <person name="Hulsmann N."/>
            <person name="Schleicher M."/>
            <person name="Noegel A.A."/>
            <person name="Eichinger L."/>
            <person name="Gallinger C."/>
            <person name="Pawlowski J."/>
            <person name="Sierra R."/>
            <person name="Euteneuer U."/>
            <person name="Pillet L."/>
            <person name="Moustafa A."/>
            <person name="Platzer M."/>
            <person name="Groth M."/>
            <person name="Szafranski K."/>
            <person name="Schliwa M."/>
        </authorList>
    </citation>
    <scope>NUCLEOTIDE SEQUENCE [LARGE SCALE GENOMIC DNA]</scope>
</reference>
<gene>
    <name evidence="4" type="ORF">RFI_35167</name>
</gene>